<dbReference type="RefSeq" id="XP_045145579.1">
    <property type="nucleotide sequence ID" value="XM_045289644.1"/>
</dbReference>
<dbReference type="GeneID" id="101656657"/>
<dbReference type="RefSeq" id="XP_004716441.1">
    <property type="nucleotide sequence ID" value="XM_004716384.2"/>
</dbReference>
<gene>
    <name evidence="5" type="primary">PRAME</name>
</gene>
<evidence type="ECO:0000256" key="1">
    <source>
        <dbReference type="ARBA" id="ARBA00009608"/>
    </source>
</evidence>
<organism evidence="4 5">
    <name type="scientific">Echinops telfairi</name>
    <name type="common">Lesser hedgehog tenrec</name>
    <dbReference type="NCBI Taxonomy" id="9371"/>
    <lineage>
        <taxon>Eukaryota</taxon>
        <taxon>Metazoa</taxon>
        <taxon>Chordata</taxon>
        <taxon>Craniata</taxon>
        <taxon>Vertebrata</taxon>
        <taxon>Euteleostomi</taxon>
        <taxon>Mammalia</taxon>
        <taxon>Eutheria</taxon>
        <taxon>Afrotheria</taxon>
        <taxon>Tenrecidae</taxon>
        <taxon>Tenrecinae</taxon>
        <taxon>Echinops</taxon>
    </lineage>
</organism>
<evidence type="ECO:0000256" key="2">
    <source>
        <dbReference type="ARBA" id="ARBA00022614"/>
    </source>
</evidence>
<dbReference type="Gene3D" id="3.80.10.10">
    <property type="entry name" value="Ribonuclease Inhibitor"/>
    <property type="match status" value="1"/>
</dbReference>
<dbReference type="Proteomes" id="UP000694863">
    <property type="component" value="Unplaced"/>
</dbReference>
<evidence type="ECO:0000313" key="4">
    <source>
        <dbReference type="Proteomes" id="UP000694863"/>
    </source>
</evidence>
<evidence type="ECO:0000313" key="5">
    <source>
        <dbReference type="RefSeq" id="XP_004716441.1"/>
    </source>
</evidence>
<keyword evidence="2" id="KW-0433">Leucine-rich repeat</keyword>
<dbReference type="RefSeq" id="XP_045145581.1">
    <property type="nucleotide sequence ID" value="XM_045289646.1"/>
</dbReference>
<keyword evidence="3" id="KW-0677">Repeat</keyword>
<name>A0ABM0J768_ECHTE</name>
<accession>A0ABM0J768</accession>
<dbReference type="InterPro" id="IPR032675">
    <property type="entry name" value="LRR_dom_sf"/>
</dbReference>
<comment type="similarity">
    <text evidence="1">Belongs to the PRAME family.</text>
</comment>
<evidence type="ECO:0000256" key="3">
    <source>
        <dbReference type="ARBA" id="ARBA00022737"/>
    </source>
</evidence>
<protein>
    <submittedName>
        <fullName evidence="5">Melanoma antigen preferentially expressed in tumors</fullName>
    </submittedName>
</protein>
<dbReference type="SUPFAM" id="SSF52047">
    <property type="entry name" value="RNI-like"/>
    <property type="match status" value="1"/>
</dbReference>
<proteinExistence type="inferred from homology"/>
<dbReference type="PANTHER" id="PTHR14224">
    <property type="entry name" value="SIMILAR TO PREFERENTIALLY EXPRESSED ANTIGEN IN MELANOMA-LIKE 3"/>
    <property type="match status" value="1"/>
</dbReference>
<dbReference type="PANTHER" id="PTHR14224:SF24">
    <property type="entry name" value="MELANOMA ANTIGEN PREFERENTIALLY EXPRESSED IN TUMORS"/>
    <property type="match status" value="1"/>
</dbReference>
<dbReference type="RefSeq" id="XP_045145580.1">
    <property type="nucleotide sequence ID" value="XM_045289645.1"/>
</dbReference>
<dbReference type="InterPro" id="IPR026271">
    <property type="entry name" value="PRAME"/>
</dbReference>
<sequence>MSSQTPSSLLELAGKALLKHKALAIDSLELMPVELFPPLLKIAVDGRHLEILQAMIQAWPLPLLPLGTLLVDQQCHQEILWVALRGLDALLDKVRPRRWKLQVLDLRHHAHQKFWAIWANVPVKSHYALLPDAEEELPVAMKARMEGARNGDQQQPRALGPVEVVMNICLNKPTLDEFLSALLKKARQKHGLLHLCCRKLQLLLVPLRNTERVLKTVQLDSIQNLEMDCTWRLPTLSRFALYLGQMVNLRQLHLCHLQTLPSHHSRAKEEQYVCQFTAPFANLRHLRELRLDSVSFLEGRLHHLLRHLSTPLESLSFSSCLLLESDLVHLSLCPSTSQLKDLSLSEVSLSSGNIGPLAVLLEHTSATLQDLDLDDCGMLDAQFNSIMPSLGRCSQLMALSFCGNQVSFNVLESLLRHTARLPHLSNMLYPAPLESYEEGQDTVHLGRLTQHHSQLMQILWEAGRSSTVWLSANLCPHCGDRFFYNPNPILCPCYEPPT</sequence>
<keyword evidence="4" id="KW-1185">Reference proteome</keyword>
<dbReference type="PIRSF" id="PIRSF038286">
    <property type="entry name" value="PRAME"/>
    <property type="match status" value="1"/>
</dbReference>
<dbReference type="InterPro" id="IPR050694">
    <property type="entry name" value="LRRC14/PRAME"/>
</dbReference>
<reference evidence="5" key="1">
    <citation type="submission" date="2025-08" db="UniProtKB">
        <authorList>
            <consortium name="RefSeq"/>
        </authorList>
    </citation>
    <scope>IDENTIFICATION</scope>
</reference>